<feature type="region of interest" description="Disordered" evidence="1">
    <location>
        <begin position="45"/>
        <end position="72"/>
    </location>
</feature>
<name>A0A0N4UZN8_ENTVE</name>
<accession>A0A0N4UZN8</accession>
<reference evidence="2" key="1">
    <citation type="submission" date="2017-02" db="UniProtKB">
        <authorList>
            <consortium name="WormBaseParasite"/>
        </authorList>
    </citation>
    <scope>IDENTIFICATION</scope>
</reference>
<organism evidence="2">
    <name type="scientific">Enterobius vermicularis</name>
    <name type="common">Human pinworm</name>
    <dbReference type="NCBI Taxonomy" id="51028"/>
    <lineage>
        <taxon>Eukaryota</taxon>
        <taxon>Metazoa</taxon>
        <taxon>Ecdysozoa</taxon>
        <taxon>Nematoda</taxon>
        <taxon>Chromadorea</taxon>
        <taxon>Rhabditida</taxon>
        <taxon>Spirurina</taxon>
        <taxon>Oxyuridomorpha</taxon>
        <taxon>Oxyuroidea</taxon>
        <taxon>Oxyuridae</taxon>
        <taxon>Enterobius</taxon>
    </lineage>
</organism>
<dbReference type="PROSITE" id="PS51257">
    <property type="entry name" value="PROKAR_LIPOPROTEIN"/>
    <property type="match status" value="1"/>
</dbReference>
<proteinExistence type="predicted"/>
<protein>
    <submittedName>
        <fullName evidence="2">C2 tensin-type domain-containing protein</fullName>
    </submittedName>
</protein>
<dbReference type="WBParaSite" id="EVEC_0000309901-mRNA-1">
    <property type="protein sequence ID" value="EVEC_0000309901-mRNA-1"/>
    <property type="gene ID" value="EVEC_0000309901"/>
</dbReference>
<evidence type="ECO:0000256" key="1">
    <source>
        <dbReference type="SAM" id="MobiDB-lite"/>
    </source>
</evidence>
<evidence type="ECO:0000313" key="2">
    <source>
        <dbReference type="WBParaSite" id="EVEC_0000309901-mRNA-1"/>
    </source>
</evidence>
<dbReference type="AlphaFoldDB" id="A0A0N4UZN8"/>
<sequence length="349" mass="40290">MVKEIGHVWFNTMFSCPAFCGGVYVHGDQQLPYPTRGTTLVPKIVGEEPSSQSQRRQVFRKAKQGSNEAKKSQVRIEDIVVPPGLSEHCPVESINKIYKSQGLRPPREKIMKLLLEAHENGLVSDTYNERKKPKVPLSPVPKAAEGKFCAVKLSSDETFHKFSWFLGDFNGNGPWLLRRQPDEHVLVFDRLEIDKACKNEKLDLQMKLIVVLRCLDESNSEKCEAARRFMLNVSAQQERFNKKRRQKIQPRFPELKSRRIKHANTNQLKMVVDHYVERQGTFSHKPNYGIDEFGNEILTTSVVNTQPFRGDVRLVDYELRRKYFGRQRSESLSVYPPVDHKTGEMCCEL</sequence>